<protein>
    <submittedName>
        <fullName evidence="4">DegT/DnrJ/EryC1/StrS aminotransferase</fullName>
    </submittedName>
</protein>
<evidence type="ECO:0000256" key="2">
    <source>
        <dbReference type="ARBA" id="ARBA00037999"/>
    </source>
</evidence>
<dbReference type="GO" id="GO:0008483">
    <property type="term" value="F:transaminase activity"/>
    <property type="evidence" value="ECO:0007669"/>
    <property type="project" value="UniProtKB-KW"/>
</dbReference>
<name>A0A385JNS2_9GAMM</name>
<dbReference type="SUPFAM" id="SSF53383">
    <property type="entry name" value="PLP-dependent transferases"/>
    <property type="match status" value="1"/>
</dbReference>
<dbReference type="Gene3D" id="3.40.640.10">
    <property type="entry name" value="Type I PLP-dependent aspartate aminotransferase-like (Major domain)"/>
    <property type="match status" value="1"/>
</dbReference>
<keyword evidence="4" id="KW-0032">Aminotransferase</keyword>
<sequence length="301" mass="35677">MPDFFLRPVYRISPFKTADYSKTIRALNEKNNNQSVINKIKNGYFQYFTASGRQAIFIYLEYLNLKKNDEVTILTTTSSFYVSSCVTNTIERVCKWNREITDKTKCIIIIHEFGKFYANIHNIKKYNIPILEDFAHSFSALYDTKIIQGDAAIFSLPKFLPINQGGILLSKKNLPIDSDNKYDYLYNKYRNSIYSFIEKRKEIESIYIKELKELKELKKLNITPYFNYSKNEAPGAFVFKINKPIEWLQNLKEYLQSYFIECSVFYKNEAFFVPCHQELNLEDIVYISNLIKDYIRKNDNR</sequence>
<dbReference type="EMBL" id="KY710727">
    <property type="protein sequence ID" value="AXY99954.1"/>
    <property type="molecule type" value="Genomic_DNA"/>
</dbReference>
<reference evidence="4" key="1">
    <citation type="journal article" date="2017" name="PLoS ONE">
        <title>Genetic diversity of the O antigens of Proteus species and the development of a suspension array for molecular serotyping.</title>
        <authorList>
            <person name="Yu X."/>
            <person name="Torzewska A."/>
            <person name="Zhang X."/>
            <person name="Yin Z."/>
            <person name="Drzewiecka D."/>
            <person name="Cao H."/>
            <person name="Liu B."/>
            <person name="Knirel Y.A."/>
            <person name="Rozalski A."/>
            <person name="Wang L."/>
        </authorList>
    </citation>
    <scope>NUCLEOTIDE SEQUENCE</scope>
    <source>
        <strain evidence="4">G2655</strain>
    </source>
</reference>
<dbReference type="GO" id="GO:0000271">
    <property type="term" value="P:polysaccharide biosynthetic process"/>
    <property type="evidence" value="ECO:0007669"/>
    <property type="project" value="TreeGrafter"/>
</dbReference>
<evidence type="ECO:0000256" key="3">
    <source>
        <dbReference type="RuleBase" id="RU004508"/>
    </source>
</evidence>
<dbReference type="InterPro" id="IPR000653">
    <property type="entry name" value="DegT/StrS_aminotransferase"/>
</dbReference>
<keyword evidence="1 3" id="KW-0663">Pyridoxal phosphate</keyword>
<dbReference type="AlphaFoldDB" id="A0A385JNS2"/>
<evidence type="ECO:0000313" key="4">
    <source>
        <dbReference type="EMBL" id="AXY99954.1"/>
    </source>
</evidence>
<proteinExistence type="inferred from homology"/>
<dbReference type="InterPro" id="IPR015421">
    <property type="entry name" value="PyrdxlP-dep_Trfase_major"/>
</dbReference>
<comment type="similarity">
    <text evidence="2 3">Belongs to the DegT/DnrJ/EryC1 family.</text>
</comment>
<accession>A0A385JNS2</accession>
<evidence type="ECO:0000256" key="1">
    <source>
        <dbReference type="ARBA" id="ARBA00022898"/>
    </source>
</evidence>
<dbReference type="InterPro" id="IPR015424">
    <property type="entry name" value="PyrdxlP-dep_Trfase"/>
</dbReference>
<dbReference type="GO" id="GO:0030170">
    <property type="term" value="F:pyridoxal phosphate binding"/>
    <property type="evidence" value="ECO:0007669"/>
    <property type="project" value="TreeGrafter"/>
</dbReference>
<dbReference type="PANTHER" id="PTHR30244">
    <property type="entry name" value="TRANSAMINASE"/>
    <property type="match status" value="1"/>
</dbReference>
<dbReference type="Pfam" id="PF01041">
    <property type="entry name" value="DegT_DnrJ_EryC1"/>
    <property type="match status" value="1"/>
</dbReference>
<dbReference type="PANTHER" id="PTHR30244:SF34">
    <property type="entry name" value="DTDP-4-AMINO-4,6-DIDEOXYGALACTOSE TRANSAMINASE"/>
    <property type="match status" value="1"/>
</dbReference>
<organism evidence="4">
    <name type="scientific">Proteus penneri</name>
    <dbReference type="NCBI Taxonomy" id="102862"/>
    <lineage>
        <taxon>Bacteria</taxon>
        <taxon>Pseudomonadati</taxon>
        <taxon>Pseudomonadota</taxon>
        <taxon>Gammaproteobacteria</taxon>
        <taxon>Enterobacterales</taxon>
        <taxon>Morganellaceae</taxon>
        <taxon>Proteus</taxon>
    </lineage>
</organism>
<keyword evidence="4" id="KW-0808">Transferase</keyword>